<dbReference type="InterPro" id="IPR000182">
    <property type="entry name" value="GNAT_dom"/>
</dbReference>
<evidence type="ECO:0000313" key="4">
    <source>
        <dbReference type="Proteomes" id="UP000552038"/>
    </source>
</evidence>
<dbReference type="GO" id="GO:0008080">
    <property type="term" value="F:N-acetyltransferase activity"/>
    <property type="evidence" value="ECO:0007669"/>
    <property type="project" value="InterPro"/>
</dbReference>
<evidence type="ECO:0000313" key="3">
    <source>
        <dbReference type="EMBL" id="NOJ72186.1"/>
    </source>
</evidence>
<dbReference type="InterPro" id="IPR016181">
    <property type="entry name" value="Acyl_CoA_acyltransferase"/>
</dbReference>
<sequence>MEIRKLIHFTSDQLGEFGYTSRYKYDVHRQQQDDKISIVLELVQLENEYVKTYQDDQNDIDRYEELLPLGYSFGAYENDELIGVIIGEPQMWNNTVLIWELRVSSEYRRRNIGTALMNQVVEMARENGLRAIRLETQNYNVPAIMFYNQCGFMIEGIDLSFYTNTDVENGEVALFLTKKL</sequence>
<dbReference type="PRINTS" id="PR01754">
    <property type="entry name" value="SACTRNSFRASE"/>
</dbReference>
<dbReference type="SUPFAM" id="SSF55729">
    <property type="entry name" value="Acyl-CoA N-acyltransferases (Nat)"/>
    <property type="match status" value="1"/>
</dbReference>
<dbReference type="Gene3D" id="3.40.630.30">
    <property type="match status" value="1"/>
</dbReference>
<dbReference type="EMBL" id="JABFOR010000022">
    <property type="protein sequence ID" value="NOJ72186.1"/>
    <property type="molecule type" value="Genomic_DNA"/>
</dbReference>
<dbReference type="InterPro" id="IPR008125">
    <property type="entry name" value="Streptothricin_AcTrfase"/>
</dbReference>
<dbReference type="Pfam" id="PF00583">
    <property type="entry name" value="Acetyltransf_1"/>
    <property type="match status" value="1"/>
</dbReference>
<keyword evidence="1" id="KW-0808">Transferase</keyword>
<dbReference type="Proteomes" id="UP000552038">
    <property type="component" value="Unassembled WGS sequence"/>
</dbReference>
<feature type="domain" description="N-acetyltransferase" evidence="2">
    <location>
        <begin position="25"/>
        <end position="180"/>
    </location>
</feature>
<dbReference type="AlphaFoldDB" id="A0AAP7DJY3"/>
<dbReference type="PROSITE" id="PS51186">
    <property type="entry name" value="GNAT"/>
    <property type="match status" value="1"/>
</dbReference>
<protein>
    <submittedName>
        <fullName evidence="3">GNAT family N-acetyltransferase</fullName>
    </submittedName>
</protein>
<evidence type="ECO:0000256" key="1">
    <source>
        <dbReference type="ARBA" id="ARBA00022679"/>
    </source>
</evidence>
<accession>A0AAP7DJY3</accession>
<proteinExistence type="predicted"/>
<dbReference type="InterPro" id="IPR050769">
    <property type="entry name" value="NAT_camello-type"/>
</dbReference>
<evidence type="ECO:0000259" key="2">
    <source>
        <dbReference type="PROSITE" id="PS51186"/>
    </source>
</evidence>
<comment type="caution">
    <text evidence="3">The sequence shown here is derived from an EMBL/GenBank/DDBJ whole genome shotgun (WGS) entry which is preliminary data.</text>
</comment>
<name>A0AAP7DJY3_PAEAL</name>
<dbReference type="PANTHER" id="PTHR13947:SF37">
    <property type="entry name" value="LD18367P"/>
    <property type="match status" value="1"/>
</dbReference>
<dbReference type="RefSeq" id="WP_171417704.1">
    <property type="nucleotide sequence ID" value="NZ_JABFOR010000022.1"/>
</dbReference>
<gene>
    <name evidence="3" type="ORF">HMI46_16670</name>
</gene>
<dbReference type="PANTHER" id="PTHR13947">
    <property type="entry name" value="GNAT FAMILY N-ACETYLTRANSFERASE"/>
    <property type="match status" value="1"/>
</dbReference>
<organism evidence="3 4">
    <name type="scientific">Paenibacillus alvei</name>
    <name type="common">Bacillus alvei</name>
    <dbReference type="NCBI Taxonomy" id="44250"/>
    <lineage>
        <taxon>Bacteria</taxon>
        <taxon>Bacillati</taxon>
        <taxon>Bacillota</taxon>
        <taxon>Bacilli</taxon>
        <taxon>Bacillales</taxon>
        <taxon>Paenibacillaceae</taxon>
        <taxon>Paenibacillus</taxon>
    </lineage>
</organism>
<reference evidence="3 4" key="1">
    <citation type="submission" date="2020-05" db="EMBL/GenBank/DDBJ databases">
        <title>Whole genome sequencing and identification of novel metabolites from Paenibacillus alvei strain JR949.</title>
        <authorList>
            <person name="Rajendhran J."/>
            <person name="Sree Pranav P."/>
            <person name="Mahalakshmi B."/>
            <person name="Karthikeyan R."/>
        </authorList>
    </citation>
    <scope>NUCLEOTIDE SEQUENCE [LARGE SCALE GENOMIC DNA]</scope>
    <source>
        <strain evidence="3 4">JR949</strain>
    </source>
</reference>
<dbReference type="CDD" id="cd04301">
    <property type="entry name" value="NAT_SF"/>
    <property type="match status" value="1"/>
</dbReference>